<dbReference type="RefSeq" id="WP_013421763.1">
    <property type="nucleotide sequence ID" value="NC_014666.1"/>
</dbReference>
<dbReference type="PANTHER" id="PTHR33630:SF9">
    <property type="entry name" value="CUTINASE 4"/>
    <property type="match status" value="1"/>
</dbReference>
<dbReference type="KEGG" id="fri:FraEuI1c_0562"/>
<dbReference type="OrthoDB" id="3690529at2"/>
<dbReference type="eggNOG" id="ENOG5030PZC">
    <property type="taxonomic scope" value="Bacteria"/>
</dbReference>
<feature type="signal peptide" evidence="5">
    <location>
        <begin position="1"/>
        <end position="24"/>
    </location>
</feature>
<organism evidence="6 7">
    <name type="scientific">Pseudofrankia inefficax (strain DSM 45817 / CECT 9037 / DDB 130130 / EuI1c)</name>
    <name type="common">Frankia inefficax</name>
    <dbReference type="NCBI Taxonomy" id="298654"/>
    <lineage>
        <taxon>Bacteria</taxon>
        <taxon>Bacillati</taxon>
        <taxon>Actinomycetota</taxon>
        <taxon>Actinomycetes</taxon>
        <taxon>Frankiales</taxon>
        <taxon>Frankiaceae</taxon>
        <taxon>Pseudofrankia</taxon>
    </lineage>
</organism>
<comment type="similarity">
    <text evidence="1">Belongs to the cutinase family.</text>
</comment>
<gene>
    <name evidence="6" type="ordered locus">FraEuI1c_0562</name>
</gene>
<dbReference type="SMART" id="SM01110">
    <property type="entry name" value="Cutinase"/>
    <property type="match status" value="1"/>
</dbReference>
<evidence type="ECO:0000313" key="7">
    <source>
        <dbReference type="Proteomes" id="UP000002484"/>
    </source>
</evidence>
<dbReference type="EMBL" id="CP002299">
    <property type="protein sequence ID" value="ADP78641.1"/>
    <property type="molecule type" value="Genomic_DNA"/>
</dbReference>
<dbReference type="STRING" id="298654.FraEuI1c_0562"/>
<dbReference type="ESTHER" id="frasu-e3jbb1">
    <property type="family name" value="Cutinase"/>
</dbReference>
<accession>E3JBB1</accession>
<feature type="chain" id="PRO_5038344547" evidence="5">
    <location>
        <begin position="25"/>
        <end position="226"/>
    </location>
</feature>
<keyword evidence="3" id="KW-0378">Hydrolase</keyword>
<dbReference type="InterPro" id="IPR029058">
    <property type="entry name" value="AB_hydrolase_fold"/>
</dbReference>
<evidence type="ECO:0000256" key="1">
    <source>
        <dbReference type="ARBA" id="ARBA00007534"/>
    </source>
</evidence>
<dbReference type="InParanoid" id="E3JBB1"/>
<proteinExistence type="inferred from homology"/>
<keyword evidence="7" id="KW-1185">Reference proteome</keyword>
<dbReference type="SUPFAM" id="SSF53474">
    <property type="entry name" value="alpha/beta-Hydrolases"/>
    <property type="match status" value="1"/>
</dbReference>
<dbReference type="HOGENOM" id="CLU_040058_3_0_11"/>
<name>E3JBB1_PSEI1</name>
<dbReference type="Gene3D" id="3.40.50.1820">
    <property type="entry name" value="alpha/beta hydrolase"/>
    <property type="match status" value="1"/>
</dbReference>
<reference evidence="6 7" key="1">
    <citation type="submission" date="2010-10" db="EMBL/GenBank/DDBJ databases">
        <title>Complete sequence of Frankia sp. EuI1c.</title>
        <authorList>
            <consortium name="US DOE Joint Genome Institute"/>
            <person name="Lucas S."/>
            <person name="Copeland A."/>
            <person name="Lapidus A."/>
            <person name="Cheng J.-F."/>
            <person name="Bruce D."/>
            <person name="Goodwin L."/>
            <person name="Pitluck S."/>
            <person name="Chertkov O."/>
            <person name="Detter J.C."/>
            <person name="Han C."/>
            <person name="Tapia R."/>
            <person name="Land M."/>
            <person name="Hauser L."/>
            <person name="Jeffries C."/>
            <person name="Kyrpides N."/>
            <person name="Ivanova N."/>
            <person name="Mikhailova N."/>
            <person name="Beauchemin N."/>
            <person name="Sen A."/>
            <person name="Sur S.A."/>
            <person name="Gtari M."/>
            <person name="Wall L."/>
            <person name="Tisa L."/>
            <person name="Woyke T."/>
        </authorList>
    </citation>
    <scope>NUCLEOTIDE SEQUENCE [LARGE SCALE GENOMIC DNA]</scope>
    <source>
        <strain evidence="7">DSM 45817 / CECT 9037 / EuI1c</strain>
    </source>
</reference>
<evidence type="ECO:0000256" key="4">
    <source>
        <dbReference type="ARBA" id="ARBA00023157"/>
    </source>
</evidence>
<evidence type="ECO:0000313" key="6">
    <source>
        <dbReference type="EMBL" id="ADP78641.1"/>
    </source>
</evidence>
<sequence length="226" mass="21773" precursor="true">MALKTGTLISFVAMAAAATGGGLAGCPGPSGGSGSNPANPAGCADVEVVFARGSGELPGLGITGTPFVSSLTSDLAGKSVTSYAVNYAADLAQTSAGAGATDMSNHVVSVAAKCPNTEFVLGGYSQGASVTDIAIGIPTLLGSGTTIPASLAPRVAAVVVFGNPLALYGQHIPTASSLYGSKAQEFCAAGDPVCANGANGVAHLSYPTNGMTTQGAAFAAAKVKSS</sequence>
<dbReference type="PROSITE" id="PS51257">
    <property type="entry name" value="PROKAR_LIPOPROTEIN"/>
    <property type="match status" value="1"/>
</dbReference>
<keyword evidence="4" id="KW-1015">Disulfide bond</keyword>
<dbReference type="Pfam" id="PF01083">
    <property type="entry name" value="Cutinase"/>
    <property type="match status" value="1"/>
</dbReference>
<dbReference type="AlphaFoldDB" id="E3JBB1"/>
<evidence type="ECO:0000256" key="5">
    <source>
        <dbReference type="SAM" id="SignalP"/>
    </source>
</evidence>
<dbReference type="PANTHER" id="PTHR33630">
    <property type="entry name" value="CUTINASE RV1984C-RELATED-RELATED"/>
    <property type="match status" value="1"/>
</dbReference>
<evidence type="ECO:0000256" key="2">
    <source>
        <dbReference type="ARBA" id="ARBA00022487"/>
    </source>
</evidence>
<protein>
    <submittedName>
        <fullName evidence="6">Cutinase</fullName>
    </submittedName>
</protein>
<keyword evidence="2" id="KW-0719">Serine esterase</keyword>
<keyword evidence="5" id="KW-0732">Signal</keyword>
<dbReference type="GO" id="GO:0052689">
    <property type="term" value="F:carboxylic ester hydrolase activity"/>
    <property type="evidence" value="ECO:0007669"/>
    <property type="project" value="UniProtKB-KW"/>
</dbReference>
<evidence type="ECO:0000256" key="3">
    <source>
        <dbReference type="ARBA" id="ARBA00022801"/>
    </source>
</evidence>
<dbReference type="Proteomes" id="UP000002484">
    <property type="component" value="Chromosome"/>
</dbReference>
<dbReference type="InterPro" id="IPR000675">
    <property type="entry name" value="Cutinase/axe"/>
</dbReference>